<gene>
    <name evidence="7" type="ORF">AJ85_04520</name>
    <name evidence="6" type="ORF">BALCAV_0207555</name>
</gene>
<accession>A0A094WM02</accession>
<evidence type="ECO:0000313" key="8">
    <source>
        <dbReference type="Proteomes" id="UP000002754"/>
    </source>
</evidence>
<dbReference type="EMBL" id="ALPT02000019">
    <property type="protein sequence ID" value="KGA97881.1"/>
    <property type="molecule type" value="Genomic_DNA"/>
</dbReference>
<sequence>MKKHIKYLFLLVTLLIISACNEGTSEESNNTDNSEDGETLTIFTTIYPLQDFAEKIGGEYVVVENMIPPGADAHTYEPTARDMIEVADGDVFLYNGSGLEGFVEALIETVKNENVSVVEASKGISLIESSHDHDHGDGHEEEHEGHEHGEGHEEDHEGHDHSESHEEGYEEDHEGHDHSEGHEEEHEDHDHGESHEEEHGDHDHHHGDQDPHLWLDPLLSISMAENVKKALVELKPEHEDYFEENFQQLKGQLEQLDADFQQMANTAQKDTFIVSHAGYGYWEHRYGLHQIGITGLSGTNEPSHKQIQDIIDLAEENDLNYIMMEQNIPSKMAEVVQGETNTEALYLHNLEVLMPADIENNEDYFSLMKKNIEALEKALN</sequence>
<feature type="region of interest" description="Disordered" evidence="4">
    <location>
        <begin position="128"/>
        <end position="211"/>
    </location>
</feature>
<organism evidence="6 8">
    <name type="scientific">Alkalihalobacillus alcalophilus ATCC 27647 = CGMCC 1.3604</name>
    <dbReference type="NCBI Taxonomy" id="1218173"/>
    <lineage>
        <taxon>Bacteria</taxon>
        <taxon>Bacillati</taxon>
        <taxon>Bacillota</taxon>
        <taxon>Bacilli</taxon>
        <taxon>Bacillales</taxon>
        <taxon>Bacillaceae</taxon>
        <taxon>Alkalihalobacillus</taxon>
    </lineage>
</organism>
<name>A0A094WM02_ALKAL</name>
<dbReference type="InterPro" id="IPR006127">
    <property type="entry name" value="ZnuA-like"/>
</dbReference>
<comment type="caution">
    <text evidence="6">The sequence shown here is derived from an EMBL/GenBank/DDBJ whole genome shotgun (WGS) entry which is preliminary data.</text>
</comment>
<dbReference type="STRING" id="1218173.BALCAV_0207555"/>
<dbReference type="InterPro" id="IPR050492">
    <property type="entry name" value="Bact_metal-bind_prot9"/>
</dbReference>
<evidence type="ECO:0000256" key="4">
    <source>
        <dbReference type="SAM" id="MobiDB-lite"/>
    </source>
</evidence>
<dbReference type="PANTHER" id="PTHR42953:SF8">
    <property type="entry name" value="ZINT DOMAIN-CONTAINING PROTEIN"/>
    <property type="match status" value="1"/>
</dbReference>
<keyword evidence="1 3" id="KW-0813">Transport</keyword>
<dbReference type="PANTHER" id="PTHR42953">
    <property type="entry name" value="HIGH-AFFINITY ZINC UPTAKE SYSTEM PROTEIN ZNUA-RELATED"/>
    <property type="match status" value="1"/>
</dbReference>
<evidence type="ECO:0000256" key="2">
    <source>
        <dbReference type="ARBA" id="ARBA00022729"/>
    </source>
</evidence>
<feature type="compositionally biased region" description="Basic and acidic residues" evidence="4">
    <location>
        <begin position="129"/>
        <end position="211"/>
    </location>
</feature>
<evidence type="ECO:0000256" key="3">
    <source>
        <dbReference type="RuleBase" id="RU003512"/>
    </source>
</evidence>
<dbReference type="PRINTS" id="PR00690">
    <property type="entry name" value="ADHESNFAMILY"/>
</dbReference>
<dbReference type="AlphaFoldDB" id="A0A094WM02"/>
<dbReference type="GO" id="GO:0007155">
    <property type="term" value="P:cell adhesion"/>
    <property type="evidence" value="ECO:0007669"/>
    <property type="project" value="InterPro"/>
</dbReference>
<feature type="signal peptide" evidence="5">
    <location>
        <begin position="1"/>
        <end position="22"/>
    </location>
</feature>
<evidence type="ECO:0000313" key="9">
    <source>
        <dbReference type="Proteomes" id="UP000297014"/>
    </source>
</evidence>
<dbReference type="GO" id="GO:0030001">
    <property type="term" value="P:metal ion transport"/>
    <property type="evidence" value="ECO:0007669"/>
    <property type="project" value="InterPro"/>
</dbReference>
<evidence type="ECO:0000313" key="6">
    <source>
        <dbReference type="EMBL" id="KGA97881.1"/>
    </source>
</evidence>
<proteinExistence type="inferred from homology"/>
<evidence type="ECO:0000256" key="5">
    <source>
        <dbReference type="SAM" id="SignalP"/>
    </source>
</evidence>
<evidence type="ECO:0000313" key="7">
    <source>
        <dbReference type="EMBL" id="THG91489.1"/>
    </source>
</evidence>
<protein>
    <submittedName>
        <fullName evidence="6">ABC transporter substrate-binding protein</fullName>
    </submittedName>
</protein>
<dbReference type="InterPro" id="IPR006129">
    <property type="entry name" value="AdhesinB"/>
</dbReference>
<keyword evidence="2 5" id="KW-0732">Signal</keyword>
<dbReference type="Gene3D" id="3.40.50.1980">
    <property type="entry name" value="Nitrogenase molybdenum iron protein domain"/>
    <property type="match status" value="3"/>
</dbReference>
<dbReference type="PRINTS" id="PR00691">
    <property type="entry name" value="ADHESINB"/>
</dbReference>
<dbReference type="OrthoDB" id="9810636at2"/>
<dbReference type="EMBL" id="JALP01000066">
    <property type="protein sequence ID" value="THG91489.1"/>
    <property type="molecule type" value="Genomic_DNA"/>
</dbReference>
<reference evidence="6 8" key="1">
    <citation type="journal article" date="2014" name="Genome Announc.">
        <title>Draft Genome Sequence of Bacillus alcalophilus AV1934, a Classic Alkaliphile Isolated from Human Feces in 1934.</title>
        <authorList>
            <person name="Attie O."/>
            <person name="Jayaprakash A."/>
            <person name="Shah H."/>
            <person name="Paulsen I.T."/>
            <person name="Morino M."/>
            <person name="Takahashi Y."/>
            <person name="Narumi I."/>
            <person name="Sachidanandam R."/>
            <person name="Satoh K."/>
            <person name="Ito M."/>
            <person name="Krulwich T.A."/>
        </authorList>
    </citation>
    <scope>NUCLEOTIDE SEQUENCE [LARGE SCALE GENOMIC DNA]</scope>
    <source>
        <strain evidence="6 8">AV1934</strain>
    </source>
</reference>
<dbReference type="SUPFAM" id="SSF53807">
    <property type="entry name" value="Helical backbone' metal receptor"/>
    <property type="match status" value="1"/>
</dbReference>
<dbReference type="Proteomes" id="UP000297014">
    <property type="component" value="Unassembled WGS sequence"/>
</dbReference>
<evidence type="ECO:0000256" key="1">
    <source>
        <dbReference type="ARBA" id="ARBA00022448"/>
    </source>
</evidence>
<dbReference type="Pfam" id="PF01297">
    <property type="entry name" value="ZnuA"/>
    <property type="match status" value="1"/>
</dbReference>
<dbReference type="RefSeq" id="WP_040323760.1">
    <property type="nucleotide sequence ID" value="NZ_ALPT02000019.1"/>
</dbReference>
<dbReference type="eggNOG" id="COG0803">
    <property type="taxonomic scope" value="Bacteria"/>
</dbReference>
<reference evidence="7 9" key="2">
    <citation type="submission" date="2014-01" db="EMBL/GenBank/DDBJ databases">
        <title>Draft genome sequencing of Bacillus alcalophilus CGMCC 1.3604.</title>
        <authorList>
            <person name="Yang J."/>
            <person name="Diao L."/>
            <person name="Yang S."/>
        </authorList>
    </citation>
    <scope>NUCLEOTIDE SEQUENCE [LARGE SCALE GENOMIC DNA]</scope>
    <source>
        <strain evidence="7 9">CGMCC 1.3604</strain>
    </source>
</reference>
<dbReference type="PROSITE" id="PS51257">
    <property type="entry name" value="PROKAR_LIPOPROTEIN"/>
    <property type="match status" value="1"/>
</dbReference>
<feature type="chain" id="PRO_5038207423" evidence="5">
    <location>
        <begin position="23"/>
        <end position="380"/>
    </location>
</feature>
<dbReference type="GO" id="GO:0046872">
    <property type="term" value="F:metal ion binding"/>
    <property type="evidence" value="ECO:0007669"/>
    <property type="project" value="InterPro"/>
</dbReference>
<dbReference type="Proteomes" id="UP000002754">
    <property type="component" value="Unassembled WGS sequence"/>
</dbReference>
<dbReference type="InterPro" id="IPR006128">
    <property type="entry name" value="Lipoprotein_PsaA-like"/>
</dbReference>
<comment type="similarity">
    <text evidence="3">Belongs to the bacterial solute-binding protein 9 family.</text>
</comment>
<keyword evidence="8" id="KW-1185">Reference proteome</keyword>